<dbReference type="OrthoDB" id="206247at2157"/>
<dbReference type="RefSeq" id="WP_148858458.1">
    <property type="nucleotide sequence ID" value="NZ_PHNJ01000006.1"/>
</dbReference>
<evidence type="ECO:0000256" key="1">
    <source>
        <dbReference type="SAM" id="Phobius"/>
    </source>
</evidence>
<keyword evidence="1" id="KW-0812">Transmembrane</keyword>
<comment type="caution">
    <text evidence="2">The sequence shown here is derived from an EMBL/GenBank/DDBJ whole genome shotgun (WGS) entry which is preliminary data.</text>
</comment>
<keyword evidence="1" id="KW-1133">Transmembrane helix</keyword>
<gene>
    <name evidence="2" type="ORF">CV102_13160</name>
</gene>
<sequence>MVDSVPTRAERIAAVVGIGAALSLVPAAAAGSGLAVVLLLFVAVTCGTVAKVRVGLDELLPFGLRSVSDDDPEAERYRERRQKRDEQVRSSLSFDYDPRIDRLLAVAPTVVAGGALVVAIGSGGDGRNAGRLLVVALIAFNGALIVYAASYVEILP</sequence>
<dbReference type="Proteomes" id="UP000766904">
    <property type="component" value="Unassembled WGS sequence"/>
</dbReference>
<feature type="transmembrane region" description="Helical" evidence="1">
    <location>
        <begin position="132"/>
        <end position="152"/>
    </location>
</feature>
<feature type="transmembrane region" description="Helical" evidence="1">
    <location>
        <begin position="12"/>
        <end position="44"/>
    </location>
</feature>
<organism evidence="2 3">
    <name type="scientific">Natronococcus pandeyae</name>
    <dbReference type="NCBI Taxonomy" id="2055836"/>
    <lineage>
        <taxon>Archaea</taxon>
        <taxon>Methanobacteriati</taxon>
        <taxon>Methanobacteriota</taxon>
        <taxon>Stenosarchaea group</taxon>
        <taxon>Halobacteria</taxon>
        <taxon>Halobacteriales</taxon>
        <taxon>Natrialbaceae</taxon>
        <taxon>Natronococcus</taxon>
    </lineage>
</organism>
<keyword evidence="1" id="KW-0472">Membrane</keyword>
<feature type="transmembrane region" description="Helical" evidence="1">
    <location>
        <begin position="103"/>
        <end position="120"/>
    </location>
</feature>
<accession>A0A8J8Q396</accession>
<proteinExistence type="predicted"/>
<evidence type="ECO:0000313" key="3">
    <source>
        <dbReference type="Proteomes" id="UP000766904"/>
    </source>
</evidence>
<evidence type="ECO:0000313" key="2">
    <source>
        <dbReference type="EMBL" id="TYL38149.1"/>
    </source>
</evidence>
<name>A0A8J8Q396_9EURY</name>
<protein>
    <submittedName>
        <fullName evidence="2">Uncharacterized protein</fullName>
    </submittedName>
</protein>
<dbReference type="EMBL" id="PHNJ01000006">
    <property type="protein sequence ID" value="TYL38149.1"/>
    <property type="molecule type" value="Genomic_DNA"/>
</dbReference>
<dbReference type="AlphaFoldDB" id="A0A8J8Q396"/>
<keyword evidence="3" id="KW-1185">Reference proteome</keyword>
<reference evidence="2" key="1">
    <citation type="submission" date="2017-11" db="EMBL/GenBank/DDBJ databases">
        <authorList>
            <person name="Kajale S.C."/>
            <person name="Sharma A."/>
        </authorList>
    </citation>
    <scope>NUCLEOTIDE SEQUENCE</scope>
    <source>
        <strain evidence="2">LS1_42</strain>
    </source>
</reference>